<accession>A0ABS7DGU8</accession>
<name>A0ABS7DGU8_9GAMM</name>
<feature type="domain" description="Solute-binding protein family 3/N-terminal" evidence="4">
    <location>
        <begin position="31"/>
        <end position="256"/>
    </location>
</feature>
<dbReference type="CDD" id="cd13530">
    <property type="entry name" value="PBP2_peptides_like"/>
    <property type="match status" value="1"/>
</dbReference>
<evidence type="ECO:0000256" key="1">
    <source>
        <dbReference type="ARBA" id="ARBA00010333"/>
    </source>
</evidence>
<proteinExistence type="inferred from homology"/>
<dbReference type="SUPFAM" id="SSF53850">
    <property type="entry name" value="Periplasmic binding protein-like II"/>
    <property type="match status" value="1"/>
</dbReference>
<comment type="similarity">
    <text evidence="1">Belongs to the bacterial solute-binding protein 3 family.</text>
</comment>
<reference evidence="5 6" key="1">
    <citation type="submission" date="2021-03" db="EMBL/GenBank/DDBJ databases">
        <title>Succinivibrio sp. nov. isolated from feces of cow.</title>
        <authorList>
            <person name="Choi J.-Y."/>
        </authorList>
    </citation>
    <scope>NUCLEOTIDE SEQUENCE [LARGE SCALE GENOMIC DNA]</scope>
    <source>
        <strain evidence="5 6">AGMB01872</strain>
    </source>
</reference>
<keyword evidence="3" id="KW-1133">Transmembrane helix</keyword>
<organism evidence="5 6">
    <name type="scientific">Succinivibrio faecicola</name>
    <dbReference type="NCBI Taxonomy" id="2820300"/>
    <lineage>
        <taxon>Bacteria</taxon>
        <taxon>Pseudomonadati</taxon>
        <taxon>Pseudomonadota</taxon>
        <taxon>Gammaproteobacteria</taxon>
        <taxon>Aeromonadales</taxon>
        <taxon>Succinivibrionaceae</taxon>
        <taxon>Succinivibrio</taxon>
    </lineage>
</organism>
<dbReference type="Gene3D" id="3.40.190.10">
    <property type="entry name" value="Periplasmic binding protein-like II"/>
    <property type="match status" value="2"/>
</dbReference>
<evidence type="ECO:0000256" key="3">
    <source>
        <dbReference type="SAM" id="Phobius"/>
    </source>
</evidence>
<gene>
    <name evidence="5" type="ORF">J5V48_06310</name>
</gene>
<dbReference type="PANTHER" id="PTHR35936">
    <property type="entry name" value="MEMBRANE-BOUND LYTIC MUREIN TRANSGLYCOSYLASE F"/>
    <property type="match status" value="1"/>
</dbReference>
<comment type="caution">
    <text evidence="5">The sequence shown here is derived from an EMBL/GenBank/DDBJ whole genome shotgun (WGS) entry which is preliminary data.</text>
</comment>
<feature type="transmembrane region" description="Helical" evidence="3">
    <location>
        <begin position="6"/>
        <end position="23"/>
    </location>
</feature>
<dbReference type="PANTHER" id="PTHR35936:SF17">
    <property type="entry name" value="ARGININE-BINDING EXTRACELLULAR PROTEIN ARTP"/>
    <property type="match status" value="1"/>
</dbReference>
<sequence length="280" mass="32151">MLKYINAFSLFMILVIVAIYGYTKVFKDTKTVYVGIDGYLPPFSSTNSYGESQGYSVDIIRQLTDTLDMNIKFRIVPFSSLNDCIKNRTVDIVIAPFDTSKEKKETYSEYTLPYYVNYPTLAVRKNRNMTDFNKYNMKGKTICVLNKSDILNLIRLNFYYSKIAVYTNSQDAFEDLIHGKCDAIADSKSSNSYHVTKHKLRRIAIKRILPNIKGQEYRIAVRKGENDLLNKINYGLFYLNSTGVIDQISKKWFGSGAEVDITQSDVANAKQESKKYLSFL</sequence>
<evidence type="ECO:0000259" key="4">
    <source>
        <dbReference type="SMART" id="SM00062"/>
    </source>
</evidence>
<dbReference type="InterPro" id="IPR001638">
    <property type="entry name" value="Solute-binding_3/MltF_N"/>
</dbReference>
<dbReference type="RefSeq" id="WP_219937724.1">
    <property type="nucleotide sequence ID" value="NZ_JAGFNY010000019.1"/>
</dbReference>
<keyword evidence="6" id="KW-1185">Reference proteome</keyword>
<keyword evidence="3" id="KW-0812">Transmembrane</keyword>
<evidence type="ECO:0000313" key="5">
    <source>
        <dbReference type="EMBL" id="MBW7570504.1"/>
    </source>
</evidence>
<dbReference type="Pfam" id="PF00497">
    <property type="entry name" value="SBP_bac_3"/>
    <property type="match status" value="1"/>
</dbReference>
<dbReference type="Proteomes" id="UP000731465">
    <property type="component" value="Unassembled WGS sequence"/>
</dbReference>
<dbReference type="EMBL" id="JAGFNY010000019">
    <property type="protein sequence ID" value="MBW7570504.1"/>
    <property type="molecule type" value="Genomic_DNA"/>
</dbReference>
<keyword evidence="2" id="KW-0732">Signal</keyword>
<dbReference type="SMART" id="SM00062">
    <property type="entry name" value="PBPb"/>
    <property type="match status" value="1"/>
</dbReference>
<evidence type="ECO:0000313" key="6">
    <source>
        <dbReference type="Proteomes" id="UP000731465"/>
    </source>
</evidence>
<protein>
    <submittedName>
        <fullName evidence="5">Transporter substrate-binding domain-containing protein</fullName>
    </submittedName>
</protein>
<evidence type="ECO:0000256" key="2">
    <source>
        <dbReference type="ARBA" id="ARBA00022729"/>
    </source>
</evidence>
<keyword evidence="3" id="KW-0472">Membrane</keyword>